<evidence type="ECO:0000256" key="1">
    <source>
        <dbReference type="SAM" id="SignalP"/>
    </source>
</evidence>
<comment type="caution">
    <text evidence="3">The sequence shown here is derived from an EMBL/GenBank/DDBJ whole genome shotgun (WGS) entry which is preliminary data.</text>
</comment>
<sequence length="304" mass="33314">MNAPAKLSSLFLCAIMLSLCSGVTNNTAYAEKKKIILRQATTLSGGEARSPISGQTEPVRKVAGNVIFQHGTTELRCSAATEFLESGVIELRGPVRITGSAFEILGDSGLYYPQLRRGTLAGNVRSRSAENRLVARGNRATIHDQGETVDLTGDAIAWHELKQLSGDTITVRLDGPERNRKISSITSRGRAFLALPDTVDTSSGLYHQLRGKHMLISMGTSSDLKSIDVHEQAEMLYFTYEGREPSGINYTSGKRIFLNFTEGSLSTVTAYRNVSGKQFPASMRNDRKLDLPGFLIREHEKPSF</sequence>
<gene>
    <name evidence="3" type="ORF">ENN50_05895</name>
</gene>
<evidence type="ECO:0000259" key="2">
    <source>
        <dbReference type="Pfam" id="PF13100"/>
    </source>
</evidence>
<protein>
    <recommendedName>
        <fullName evidence="2">Organic solvent tolerance-like N-terminal domain-containing protein</fullName>
    </recommendedName>
</protein>
<dbReference type="InterPro" id="IPR005653">
    <property type="entry name" value="OstA-like_N"/>
</dbReference>
<name>A0A831SSZ9_PROAE</name>
<dbReference type="Pfam" id="PF13100">
    <property type="entry name" value="OstA_2"/>
    <property type="match status" value="1"/>
</dbReference>
<dbReference type="Gene3D" id="2.60.450.10">
    <property type="entry name" value="Lipopolysaccharide (LPS) transport protein A like domain"/>
    <property type="match status" value="1"/>
</dbReference>
<dbReference type="AlphaFoldDB" id="A0A831SSZ9"/>
<dbReference type="Proteomes" id="UP000886335">
    <property type="component" value="Unassembled WGS sequence"/>
</dbReference>
<evidence type="ECO:0000313" key="3">
    <source>
        <dbReference type="EMBL" id="HED31202.1"/>
    </source>
</evidence>
<proteinExistence type="predicted"/>
<feature type="domain" description="Organic solvent tolerance-like N-terminal" evidence="2">
    <location>
        <begin position="54"/>
        <end position="134"/>
    </location>
</feature>
<feature type="chain" id="PRO_5032635547" description="Organic solvent tolerance-like N-terminal domain-containing protein" evidence="1">
    <location>
        <begin position="31"/>
        <end position="304"/>
    </location>
</feature>
<reference evidence="3" key="1">
    <citation type="journal article" date="2020" name="mSystems">
        <title>Genome- and Community-Level Interaction Insights into Carbon Utilization and Element Cycling Functions of Hydrothermarchaeota in Hydrothermal Sediment.</title>
        <authorList>
            <person name="Zhou Z."/>
            <person name="Liu Y."/>
            <person name="Xu W."/>
            <person name="Pan J."/>
            <person name="Luo Z.H."/>
            <person name="Li M."/>
        </authorList>
    </citation>
    <scope>NUCLEOTIDE SEQUENCE [LARGE SCALE GENOMIC DNA]</scope>
    <source>
        <strain evidence="3">SpSt-1181</strain>
    </source>
</reference>
<accession>A0A831SSZ9</accession>
<organism evidence="3">
    <name type="scientific">Prosthecochloris aestuarii</name>
    <dbReference type="NCBI Taxonomy" id="1102"/>
    <lineage>
        <taxon>Bacteria</taxon>
        <taxon>Pseudomonadati</taxon>
        <taxon>Chlorobiota</taxon>
        <taxon>Chlorobiia</taxon>
        <taxon>Chlorobiales</taxon>
        <taxon>Chlorobiaceae</taxon>
        <taxon>Prosthecochloris</taxon>
    </lineage>
</organism>
<feature type="signal peptide" evidence="1">
    <location>
        <begin position="1"/>
        <end position="30"/>
    </location>
</feature>
<keyword evidence="1" id="KW-0732">Signal</keyword>
<dbReference type="EMBL" id="DSBW01000133">
    <property type="protein sequence ID" value="HED31202.1"/>
    <property type="molecule type" value="Genomic_DNA"/>
</dbReference>